<keyword evidence="1" id="KW-0472">Membrane</keyword>
<dbReference type="AlphaFoldDB" id="A0A6A4HF42"/>
<organism evidence="2 3">
    <name type="scientific">Gymnopus androsaceus JB14</name>
    <dbReference type="NCBI Taxonomy" id="1447944"/>
    <lineage>
        <taxon>Eukaryota</taxon>
        <taxon>Fungi</taxon>
        <taxon>Dikarya</taxon>
        <taxon>Basidiomycota</taxon>
        <taxon>Agaricomycotina</taxon>
        <taxon>Agaricomycetes</taxon>
        <taxon>Agaricomycetidae</taxon>
        <taxon>Agaricales</taxon>
        <taxon>Marasmiineae</taxon>
        <taxon>Omphalotaceae</taxon>
        <taxon>Gymnopus</taxon>
    </lineage>
</organism>
<accession>A0A6A4HF42</accession>
<feature type="transmembrane region" description="Helical" evidence="1">
    <location>
        <begin position="20"/>
        <end position="40"/>
    </location>
</feature>
<keyword evidence="1" id="KW-1133">Transmembrane helix</keyword>
<reference evidence="2" key="1">
    <citation type="journal article" date="2019" name="Environ. Microbiol.">
        <title>Fungal ecological strategies reflected in gene transcription - a case study of two litter decomposers.</title>
        <authorList>
            <person name="Barbi F."/>
            <person name="Kohler A."/>
            <person name="Barry K."/>
            <person name="Baskaran P."/>
            <person name="Daum C."/>
            <person name="Fauchery L."/>
            <person name="Ihrmark K."/>
            <person name="Kuo A."/>
            <person name="LaButti K."/>
            <person name="Lipzen A."/>
            <person name="Morin E."/>
            <person name="Grigoriev I.V."/>
            <person name="Henrissat B."/>
            <person name="Lindahl B."/>
            <person name="Martin F."/>
        </authorList>
    </citation>
    <scope>NUCLEOTIDE SEQUENCE</scope>
    <source>
        <strain evidence="2">JB14</strain>
    </source>
</reference>
<evidence type="ECO:0000313" key="2">
    <source>
        <dbReference type="EMBL" id="KAE9396430.1"/>
    </source>
</evidence>
<sequence length="111" mass="12498">MLDPIGVSSNHVAQMLFHKIYSPLLPFFVGCISMLGPVGASSNHVAQMYFHKLYSAHHKDASNSSLEEVFSSPHFSDNDFFIPAIQLHQELVIYPTMTIESLTPYPQIYVK</sequence>
<keyword evidence="3" id="KW-1185">Reference proteome</keyword>
<dbReference type="EMBL" id="ML769513">
    <property type="protein sequence ID" value="KAE9396430.1"/>
    <property type="molecule type" value="Genomic_DNA"/>
</dbReference>
<evidence type="ECO:0000313" key="3">
    <source>
        <dbReference type="Proteomes" id="UP000799118"/>
    </source>
</evidence>
<protein>
    <submittedName>
        <fullName evidence="2">Uncharacterized protein</fullName>
    </submittedName>
</protein>
<evidence type="ECO:0000256" key="1">
    <source>
        <dbReference type="SAM" id="Phobius"/>
    </source>
</evidence>
<keyword evidence="1" id="KW-0812">Transmembrane</keyword>
<proteinExistence type="predicted"/>
<gene>
    <name evidence="2" type="ORF">BT96DRAFT_110571</name>
</gene>
<name>A0A6A4HF42_9AGAR</name>
<dbReference type="Proteomes" id="UP000799118">
    <property type="component" value="Unassembled WGS sequence"/>
</dbReference>